<feature type="region of interest" description="Disordered" evidence="3">
    <location>
        <begin position="1"/>
        <end position="20"/>
    </location>
</feature>
<keyword evidence="1" id="KW-0863">Zinc-finger</keyword>
<evidence type="ECO:0000256" key="1">
    <source>
        <dbReference type="PROSITE-ProRule" id="PRU00047"/>
    </source>
</evidence>
<dbReference type="Pfam" id="PF00098">
    <property type="entry name" value="zf-CCHC"/>
    <property type="match status" value="1"/>
</dbReference>
<keyword evidence="2" id="KW-0175">Coiled coil</keyword>
<dbReference type="VEuPathDB" id="MicrosporidiaDB:M153_6750001778"/>
<dbReference type="PROSITE" id="PS50158">
    <property type="entry name" value="ZF_CCHC"/>
    <property type="match status" value="1"/>
</dbReference>
<dbReference type="AlphaFoldDB" id="A0A0R0LWC9"/>
<evidence type="ECO:0000313" key="5">
    <source>
        <dbReference type="EMBL" id="KRH93667.1"/>
    </source>
</evidence>
<comment type="caution">
    <text evidence="5">The sequence shown here is derived from an EMBL/GenBank/DDBJ whole genome shotgun (WGS) entry which is preliminary data.</text>
</comment>
<reference evidence="5 6" key="1">
    <citation type="submission" date="2015-07" db="EMBL/GenBank/DDBJ databases">
        <title>The genome of Pseudoloma neurophilia, a relevant intracellular parasite of the zebrafish.</title>
        <authorList>
            <person name="Ndikumana S."/>
            <person name="Pelin A."/>
            <person name="Sanders J."/>
            <person name="Corradi N."/>
        </authorList>
    </citation>
    <scope>NUCLEOTIDE SEQUENCE [LARGE SCALE GENOMIC DNA]</scope>
    <source>
        <strain evidence="5 6">MK1</strain>
    </source>
</reference>
<dbReference type="SUPFAM" id="SSF56672">
    <property type="entry name" value="DNA/RNA polymerases"/>
    <property type="match status" value="1"/>
</dbReference>
<keyword evidence="1" id="KW-0862">Zinc</keyword>
<sequence length="280" mass="32957">MNKRFHMASTATGGDQVAPDGQKTINQIMQEAEYLCFETKILEGERELTFCDGFRKSSKDLKLKITEILKEKKSHPKMFAEIIEYLTIEYERIRKKNIDKERKDLEERLEELQREYRYTRMIRSGFGPARRKRACYNCGNVGHIARFCRSDEGEGNCGYQKDLWQEKFKKKKYMEGQKGMSDLDDFIESFPDVFKNLDRIVEFCLIEKCPIETETGVVIVKRGSVVPQAKEGQAEEYLKDLLDCKVIRKSTSQWRNQIRFIEKPNGGLRLVSNLWLWMML</sequence>
<dbReference type="Proteomes" id="UP000051530">
    <property type="component" value="Unassembled WGS sequence"/>
</dbReference>
<accession>A0A0R0LWC9</accession>
<dbReference type="Gene3D" id="4.10.60.10">
    <property type="entry name" value="Zinc finger, CCHC-type"/>
    <property type="match status" value="1"/>
</dbReference>
<name>A0A0R0LWC9_9MICR</name>
<evidence type="ECO:0000256" key="3">
    <source>
        <dbReference type="SAM" id="MobiDB-lite"/>
    </source>
</evidence>
<gene>
    <name evidence="5" type="ORF">M153_6750001778</name>
</gene>
<keyword evidence="1" id="KW-0479">Metal-binding</keyword>
<dbReference type="EMBL" id="LGUB01000256">
    <property type="protein sequence ID" value="KRH93667.1"/>
    <property type="molecule type" value="Genomic_DNA"/>
</dbReference>
<protein>
    <submittedName>
        <fullName evidence="5">Retrotransposon-like family member (Retr-1)</fullName>
    </submittedName>
</protein>
<feature type="coiled-coil region" evidence="2">
    <location>
        <begin position="88"/>
        <end position="122"/>
    </location>
</feature>
<evidence type="ECO:0000313" key="6">
    <source>
        <dbReference type="Proteomes" id="UP000051530"/>
    </source>
</evidence>
<evidence type="ECO:0000256" key="2">
    <source>
        <dbReference type="SAM" id="Coils"/>
    </source>
</evidence>
<dbReference type="GO" id="GO:0003676">
    <property type="term" value="F:nucleic acid binding"/>
    <property type="evidence" value="ECO:0007669"/>
    <property type="project" value="InterPro"/>
</dbReference>
<dbReference type="SUPFAM" id="SSF57756">
    <property type="entry name" value="Retrovirus zinc finger-like domains"/>
    <property type="match status" value="1"/>
</dbReference>
<keyword evidence="6" id="KW-1185">Reference proteome</keyword>
<dbReference type="GO" id="GO:0008270">
    <property type="term" value="F:zinc ion binding"/>
    <property type="evidence" value="ECO:0007669"/>
    <property type="project" value="UniProtKB-KW"/>
</dbReference>
<organism evidence="5 6">
    <name type="scientific">Pseudoloma neurophilia</name>
    <dbReference type="NCBI Taxonomy" id="146866"/>
    <lineage>
        <taxon>Eukaryota</taxon>
        <taxon>Fungi</taxon>
        <taxon>Fungi incertae sedis</taxon>
        <taxon>Microsporidia</taxon>
        <taxon>Pseudoloma</taxon>
    </lineage>
</organism>
<dbReference type="InterPro" id="IPR001878">
    <property type="entry name" value="Znf_CCHC"/>
</dbReference>
<dbReference type="Gene3D" id="3.10.10.10">
    <property type="entry name" value="HIV Type 1 Reverse Transcriptase, subunit A, domain 1"/>
    <property type="match status" value="1"/>
</dbReference>
<dbReference type="SMART" id="SM00343">
    <property type="entry name" value="ZnF_C2HC"/>
    <property type="match status" value="1"/>
</dbReference>
<proteinExistence type="predicted"/>
<dbReference type="InterPro" id="IPR043502">
    <property type="entry name" value="DNA/RNA_pol_sf"/>
</dbReference>
<dbReference type="InterPro" id="IPR036875">
    <property type="entry name" value="Znf_CCHC_sf"/>
</dbReference>
<feature type="domain" description="CCHC-type" evidence="4">
    <location>
        <begin position="135"/>
        <end position="150"/>
    </location>
</feature>
<evidence type="ECO:0000259" key="4">
    <source>
        <dbReference type="PROSITE" id="PS50158"/>
    </source>
</evidence>